<dbReference type="Proteomes" id="UP000789901">
    <property type="component" value="Unassembled WGS sequence"/>
</dbReference>
<accession>A0ABM8W3N6</accession>
<comment type="caution">
    <text evidence="1">The sequence shown here is derived from an EMBL/GenBank/DDBJ whole genome shotgun (WGS) entry which is preliminary data.</text>
</comment>
<organism evidence="1 2">
    <name type="scientific">Gigaspora margarita</name>
    <dbReference type="NCBI Taxonomy" id="4874"/>
    <lineage>
        <taxon>Eukaryota</taxon>
        <taxon>Fungi</taxon>
        <taxon>Fungi incertae sedis</taxon>
        <taxon>Mucoromycota</taxon>
        <taxon>Glomeromycotina</taxon>
        <taxon>Glomeromycetes</taxon>
        <taxon>Diversisporales</taxon>
        <taxon>Gigasporaceae</taxon>
        <taxon>Gigaspora</taxon>
    </lineage>
</organism>
<name>A0ABM8W3N6_GIGMA</name>
<dbReference type="EMBL" id="CAJVQB010000998">
    <property type="protein sequence ID" value="CAG8516566.1"/>
    <property type="molecule type" value="Genomic_DNA"/>
</dbReference>
<evidence type="ECO:0000313" key="2">
    <source>
        <dbReference type="Proteomes" id="UP000789901"/>
    </source>
</evidence>
<keyword evidence="2" id="KW-1185">Reference proteome</keyword>
<gene>
    <name evidence="1" type="ORF">GMARGA_LOCUS2945</name>
</gene>
<evidence type="ECO:0000313" key="1">
    <source>
        <dbReference type="EMBL" id="CAG8516566.1"/>
    </source>
</evidence>
<proteinExistence type="predicted"/>
<reference evidence="1 2" key="1">
    <citation type="submission" date="2021-06" db="EMBL/GenBank/DDBJ databases">
        <authorList>
            <person name="Kallberg Y."/>
            <person name="Tangrot J."/>
            <person name="Rosling A."/>
        </authorList>
    </citation>
    <scope>NUCLEOTIDE SEQUENCE [LARGE SCALE GENOMIC DNA]</scope>
    <source>
        <strain evidence="1 2">120-4 pot B 10/14</strain>
    </source>
</reference>
<sequence length="182" mass="21086">MKYNEYIPVHLPLIISIPHGGRLFPPEIPDKIDVNRPIKEGVEDPMTLVAWNDYHNFMQTAIKDVETNFSHGLLMTLMELFALYTRKSNNIQFADLLYGQTTSFGGRLQSHGYATVPSLIHKYPFKDTKYFHGGYCVQKYGSQYAGHEYVNNHLLLLFLDYQEFYELGIRKKRGTFILALSE</sequence>
<protein>
    <submittedName>
        <fullName evidence="1">38996_t:CDS:1</fullName>
    </submittedName>
</protein>